<dbReference type="Proteomes" id="UP000051580">
    <property type="component" value="Unassembled WGS sequence"/>
</dbReference>
<dbReference type="GO" id="GO:0003677">
    <property type="term" value="F:DNA binding"/>
    <property type="evidence" value="ECO:0007669"/>
    <property type="project" value="InterPro"/>
</dbReference>
<dbReference type="PROSITE" id="PS50943">
    <property type="entry name" value="HTH_CROC1"/>
    <property type="match status" value="1"/>
</dbReference>
<dbReference type="InterPro" id="IPR010982">
    <property type="entry name" value="Lambda_DNA-bd_dom_sf"/>
</dbReference>
<dbReference type="PATRIC" id="fig|1423753.3.peg.684"/>
<dbReference type="Gene3D" id="1.10.260.40">
    <property type="entry name" value="lambda repressor-like DNA-binding domains"/>
    <property type="match status" value="1"/>
</dbReference>
<feature type="domain" description="HTH cro/C1-type" evidence="1">
    <location>
        <begin position="8"/>
        <end position="62"/>
    </location>
</feature>
<sequence length="68" mass="7718">MDFDLRRIKAERVAAGITQAEMAQRLGMSRSSYWKREAGTVPIDVKEFASILTVIGIDRDNLSIFFKP</sequence>
<dbReference type="SUPFAM" id="SSF47413">
    <property type="entry name" value="lambda repressor-like DNA-binding domains"/>
    <property type="match status" value="1"/>
</dbReference>
<dbReference type="RefSeq" id="WP_057734394.1">
    <property type="nucleotide sequence ID" value="NZ_AZFS01000060.1"/>
</dbReference>
<dbReference type="CDD" id="cd00093">
    <property type="entry name" value="HTH_XRE"/>
    <property type="match status" value="1"/>
</dbReference>
<accession>A0A0R1ULK1</accession>
<evidence type="ECO:0000313" key="2">
    <source>
        <dbReference type="EMBL" id="KRL94105.1"/>
    </source>
</evidence>
<dbReference type="STRING" id="1423753.FD28_GL000653"/>
<dbReference type="EMBL" id="AZFS01000060">
    <property type="protein sequence ID" value="KRL94105.1"/>
    <property type="molecule type" value="Genomic_DNA"/>
</dbReference>
<evidence type="ECO:0000259" key="1">
    <source>
        <dbReference type="PROSITE" id="PS50943"/>
    </source>
</evidence>
<evidence type="ECO:0000313" key="3">
    <source>
        <dbReference type="Proteomes" id="UP000051580"/>
    </source>
</evidence>
<gene>
    <name evidence="2" type="ORF">FD28_GL000653</name>
</gene>
<protein>
    <recommendedName>
        <fullName evidence="1">HTH cro/C1-type domain-containing protein</fullName>
    </recommendedName>
</protein>
<reference evidence="2 3" key="1">
    <citation type="journal article" date="2015" name="Genome Announc.">
        <title>Expanding the biotechnology potential of lactobacilli through comparative genomics of 213 strains and associated genera.</title>
        <authorList>
            <person name="Sun Z."/>
            <person name="Harris H.M."/>
            <person name="McCann A."/>
            <person name="Guo C."/>
            <person name="Argimon S."/>
            <person name="Zhang W."/>
            <person name="Yang X."/>
            <person name="Jeffery I.B."/>
            <person name="Cooney J.C."/>
            <person name="Kagawa T.F."/>
            <person name="Liu W."/>
            <person name="Song Y."/>
            <person name="Salvetti E."/>
            <person name="Wrobel A."/>
            <person name="Rasinkangas P."/>
            <person name="Parkhill J."/>
            <person name="Rea M.C."/>
            <person name="O'Sullivan O."/>
            <person name="Ritari J."/>
            <person name="Douillard F.P."/>
            <person name="Paul Ross R."/>
            <person name="Yang R."/>
            <person name="Briner A.E."/>
            <person name="Felis G.E."/>
            <person name="de Vos W.M."/>
            <person name="Barrangou R."/>
            <person name="Klaenhammer T.R."/>
            <person name="Caufield P.W."/>
            <person name="Cui Y."/>
            <person name="Zhang H."/>
            <person name="O'Toole P.W."/>
        </authorList>
    </citation>
    <scope>NUCLEOTIDE SEQUENCE [LARGE SCALE GENOMIC DNA]</scope>
    <source>
        <strain evidence="2 3">DSM 16381</strain>
    </source>
</reference>
<proteinExistence type="predicted"/>
<dbReference type="SMART" id="SM00530">
    <property type="entry name" value="HTH_XRE"/>
    <property type="match status" value="1"/>
</dbReference>
<dbReference type="Pfam" id="PF13560">
    <property type="entry name" value="HTH_31"/>
    <property type="match status" value="1"/>
</dbReference>
<dbReference type="InterPro" id="IPR001387">
    <property type="entry name" value="Cro/C1-type_HTH"/>
</dbReference>
<comment type="caution">
    <text evidence="2">The sequence shown here is derived from an EMBL/GenBank/DDBJ whole genome shotgun (WGS) entry which is preliminary data.</text>
</comment>
<keyword evidence="3" id="KW-1185">Reference proteome</keyword>
<dbReference type="AlphaFoldDB" id="A0A0R1ULK1"/>
<organism evidence="2 3">
    <name type="scientific">Levilactobacillus hammesii DSM 16381</name>
    <dbReference type="NCBI Taxonomy" id="1423753"/>
    <lineage>
        <taxon>Bacteria</taxon>
        <taxon>Bacillati</taxon>
        <taxon>Bacillota</taxon>
        <taxon>Bacilli</taxon>
        <taxon>Lactobacillales</taxon>
        <taxon>Lactobacillaceae</taxon>
        <taxon>Levilactobacillus</taxon>
    </lineage>
</organism>
<name>A0A0R1ULK1_9LACO</name>
<dbReference type="OrthoDB" id="2971638at2"/>